<keyword evidence="5 7" id="KW-0472">Membrane</keyword>
<feature type="transmembrane region" description="Helical" evidence="7">
    <location>
        <begin position="150"/>
        <end position="168"/>
    </location>
</feature>
<name>A0A6P6VI13_COFAR</name>
<dbReference type="PANTHER" id="PTHR23504:SF108">
    <property type="entry name" value="OS11G0151500 PROTEIN"/>
    <property type="match status" value="1"/>
</dbReference>
<feature type="transmembrane region" description="Helical" evidence="7">
    <location>
        <begin position="116"/>
        <end position="138"/>
    </location>
</feature>
<evidence type="ECO:0000256" key="8">
    <source>
        <dbReference type="SAM" id="SignalP"/>
    </source>
</evidence>
<evidence type="ECO:0000256" key="1">
    <source>
        <dbReference type="ARBA" id="ARBA00004141"/>
    </source>
</evidence>
<comment type="similarity">
    <text evidence="6">Belongs to the major facilitator superfamily. Phosphate:H(+) symporter (TC 2.A.1.9) family.</text>
</comment>
<keyword evidence="8" id="KW-0732">Signal</keyword>
<organism evidence="9 10">
    <name type="scientific">Coffea arabica</name>
    <name type="common">Arabian coffee</name>
    <dbReference type="NCBI Taxonomy" id="13443"/>
    <lineage>
        <taxon>Eukaryota</taxon>
        <taxon>Viridiplantae</taxon>
        <taxon>Streptophyta</taxon>
        <taxon>Embryophyta</taxon>
        <taxon>Tracheophyta</taxon>
        <taxon>Spermatophyta</taxon>
        <taxon>Magnoliopsida</taxon>
        <taxon>eudicotyledons</taxon>
        <taxon>Gunneridae</taxon>
        <taxon>Pentapetalae</taxon>
        <taxon>asterids</taxon>
        <taxon>lamiids</taxon>
        <taxon>Gentianales</taxon>
        <taxon>Rubiaceae</taxon>
        <taxon>Ixoroideae</taxon>
        <taxon>Gardenieae complex</taxon>
        <taxon>Bertiereae - Coffeeae clade</taxon>
        <taxon>Coffeeae</taxon>
        <taxon>Coffea</taxon>
    </lineage>
</organism>
<proteinExistence type="inferred from homology"/>
<keyword evidence="9" id="KW-1185">Reference proteome</keyword>
<dbReference type="GO" id="GO:0022857">
    <property type="term" value="F:transmembrane transporter activity"/>
    <property type="evidence" value="ECO:0007669"/>
    <property type="project" value="InterPro"/>
</dbReference>
<evidence type="ECO:0000313" key="10">
    <source>
        <dbReference type="RefSeq" id="XP_027102588.1"/>
    </source>
</evidence>
<reference evidence="10" key="2">
    <citation type="submission" date="2025-08" db="UniProtKB">
        <authorList>
            <consortium name="RefSeq"/>
        </authorList>
    </citation>
    <scope>IDENTIFICATION</scope>
    <source>
        <tissue evidence="10">Leaves</tissue>
    </source>
</reference>
<dbReference type="InterPro" id="IPR011701">
    <property type="entry name" value="MFS"/>
</dbReference>
<feature type="transmembrane region" description="Helical" evidence="7">
    <location>
        <begin position="305"/>
        <end position="325"/>
    </location>
</feature>
<evidence type="ECO:0000256" key="7">
    <source>
        <dbReference type="SAM" id="Phobius"/>
    </source>
</evidence>
<feature type="transmembrane region" description="Helical" evidence="7">
    <location>
        <begin position="401"/>
        <end position="420"/>
    </location>
</feature>
<sequence>MVGWWKNNREVRLLAHLLLPLCLHWTAEEMTHSVLVDVTTNALCPAQSTCPQAIYLNGLQQTTVGIFKMAVLPVLGQLSDDHGRKPFLLFTVSTSIFPFTLIVINKSKGFVYAYYVLRTINLIFTQGSIYCITAAYIADVVDDNTKAASFSWMMGLFSTSHVLGNALARFLPGAYIFLVSVVLLIFSPVYMAIYLSETVTPAPKADQRLPFFKAAYKIIQEQYNSMRYAANVVTSSPTLKCISLALFCYELGMSGVNSTLLYYLKAAFGFDKNQFSEILMVVGVGSIISQLLVLPIITPLVGEHVVLCAACISSAVYALLYGLAWAPWVPYFTASLGVVNVLVKPSSFALISKAASSTDQGKAQGFILAVQSIAILLSPLAMTPLTNLFLSKNAPFDCKGFSFVCASFAVAISLCFASMLKSNTSNQPSEVDAENAEAPFLS</sequence>
<protein>
    <submittedName>
        <fullName evidence="10">Uncharacterized protein</fullName>
    </submittedName>
</protein>
<feature type="transmembrane region" description="Helical" evidence="7">
    <location>
        <begin position="175"/>
        <end position="195"/>
    </location>
</feature>
<feature type="chain" id="PRO_5027784212" evidence="8">
    <location>
        <begin position="30"/>
        <end position="442"/>
    </location>
</feature>
<dbReference type="SUPFAM" id="SSF103473">
    <property type="entry name" value="MFS general substrate transporter"/>
    <property type="match status" value="1"/>
</dbReference>
<dbReference type="InterPro" id="IPR036259">
    <property type="entry name" value="MFS_trans_sf"/>
</dbReference>
<evidence type="ECO:0000256" key="6">
    <source>
        <dbReference type="ARBA" id="ARBA00044504"/>
    </source>
</evidence>
<evidence type="ECO:0000256" key="4">
    <source>
        <dbReference type="ARBA" id="ARBA00022989"/>
    </source>
</evidence>
<evidence type="ECO:0000256" key="3">
    <source>
        <dbReference type="ARBA" id="ARBA00022692"/>
    </source>
</evidence>
<dbReference type="Pfam" id="PF07690">
    <property type="entry name" value="MFS_1"/>
    <property type="match status" value="1"/>
</dbReference>
<dbReference type="AlphaFoldDB" id="A0A6P6VI13"/>
<dbReference type="RefSeq" id="XP_027102588.1">
    <property type="nucleotide sequence ID" value="XM_027246787.2"/>
</dbReference>
<accession>A0A6P6VI13</accession>
<dbReference type="GeneID" id="113723818"/>
<dbReference type="Gene3D" id="1.20.1250.20">
    <property type="entry name" value="MFS general substrate transporter like domains"/>
    <property type="match status" value="1"/>
</dbReference>
<comment type="subcellular location">
    <subcellularLocation>
        <location evidence="1">Membrane</location>
        <topology evidence="1">Multi-pass membrane protein</topology>
    </subcellularLocation>
</comment>
<keyword evidence="2" id="KW-0813">Transport</keyword>
<dbReference type="Proteomes" id="UP001652660">
    <property type="component" value="Chromosome 2c"/>
</dbReference>
<dbReference type="GO" id="GO:0016020">
    <property type="term" value="C:membrane"/>
    <property type="evidence" value="ECO:0007669"/>
    <property type="project" value="UniProtKB-SubCell"/>
</dbReference>
<gene>
    <name evidence="10" type="primary">LOC113723818</name>
</gene>
<feature type="transmembrane region" description="Helical" evidence="7">
    <location>
        <begin position="278"/>
        <end position="298"/>
    </location>
</feature>
<evidence type="ECO:0000256" key="2">
    <source>
        <dbReference type="ARBA" id="ARBA00022448"/>
    </source>
</evidence>
<dbReference type="PANTHER" id="PTHR23504">
    <property type="entry name" value="MAJOR FACILITATOR SUPERFAMILY DOMAIN-CONTAINING PROTEIN 10"/>
    <property type="match status" value="1"/>
</dbReference>
<feature type="transmembrane region" description="Helical" evidence="7">
    <location>
        <begin position="363"/>
        <end position="381"/>
    </location>
</feature>
<dbReference type="CDD" id="cd17330">
    <property type="entry name" value="MFS_SLC46_TetA_like"/>
    <property type="match status" value="1"/>
</dbReference>
<keyword evidence="3 7" id="KW-0812">Transmembrane</keyword>
<feature type="transmembrane region" description="Helical" evidence="7">
    <location>
        <begin position="87"/>
        <end position="104"/>
    </location>
</feature>
<dbReference type="OrthoDB" id="419616at2759"/>
<evidence type="ECO:0000256" key="5">
    <source>
        <dbReference type="ARBA" id="ARBA00023136"/>
    </source>
</evidence>
<reference evidence="9" key="1">
    <citation type="journal article" date="2025" name="Foods">
        <title>Unveiling the Microbial Signatures of Arabica Coffee Cherries: Insights into Ripeness Specific Diversity, Functional Traits, and Implications for Quality and Safety.</title>
        <authorList>
            <consortium name="RefSeq"/>
            <person name="Tenea G.N."/>
            <person name="Cifuentes V."/>
            <person name="Reyes P."/>
            <person name="Cevallos-Vallejos M."/>
        </authorList>
    </citation>
    <scope>NUCLEOTIDE SEQUENCE [LARGE SCALE GENOMIC DNA]</scope>
</reference>
<feature type="signal peptide" evidence="8">
    <location>
        <begin position="1"/>
        <end position="29"/>
    </location>
</feature>
<keyword evidence="4 7" id="KW-1133">Transmembrane helix</keyword>
<evidence type="ECO:0000313" key="9">
    <source>
        <dbReference type="Proteomes" id="UP001652660"/>
    </source>
</evidence>